<feature type="compositionally biased region" description="Basic and acidic residues" evidence="1">
    <location>
        <begin position="323"/>
        <end position="353"/>
    </location>
</feature>
<feature type="region of interest" description="Disordered" evidence="1">
    <location>
        <begin position="288"/>
        <end position="476"/>
    </location>
</feature>
<reference evidence="2 3" key="1">
    <citation type="submission" date="2017-12" db="EMBL/GenBank/DDBJ databases">
        <title>Sequencing, de novo assembly and annotation of complete genome of a new Thraustochytrid species, strain FCC1311.</title>
        <authorList>
            <person name="Sedici K."/>
            <person name="Godart F."/>
            <person name="Aiese Cigliano R."/>
            <person name="Sanseverino W."/>
            <person name="Barakat M."/>
            <person name="Ortet P."/>
            <person name="Marechal E."/>
            <person name="Cagnac O."/>
            <person name="Amato A."/>
        </authorList>
    </citation>
    <scope>NUCLEOTIDE SEQUENCE [LARGE SCALE GENOMIC DNA]</scope>
</reference>
<comment type="caution">
    <text evidence="2">The sequence shown here is derived from an EMBL/GenBank/DDBJ whole genome shotgun (WGS) entry which is preliminary data.</text>
</comment>
<feature type="compositionally biased region" description="Basic and acidic residues" evidence="1">
    <location>
        <begin position="433"/>
        <end position="445"/>
    </location>
</feature>
<dbReference type="OrthoDB" id="299616at2759"/>
<feature type="compositionally biased region" description="Polar residues" evidence="1">
    <location>
        <begin position="779"/>
        <end position="793"/>
    </location>
</feature>
<feature type="region of interest" description="Disordered" evidence="1">
    <location>
        <begin position="238"/>
        <end position="273"/>
    </location>
</feature>
<feature type="region of interest" description="Disordered" evidence="1">
    <location>
        <begin position="169"/>
        <end position="221"/>
    </location>
</feature>
<feature type="compositionally biased region" description="Low complexity" evidence="1">
    <location>
        <begin position="8"/>
        <end position="19"/>
    </location>
</feature>
<dbReference type="AlphaFoldDB" id="A0A2R5G2H2"/>
<evidence type="ECO:0000256" key="1">
    <source>
        <dbReference type="SAM" id="MobiDB-lite"/>
    </source>
</evidence>
<feature type="compositionally biased region" description="Low complexity" evidence="1">
    <location>
        <begin position="809"/>
        <end position="819"/>
    </location>
</feature>
<feature type="compositionally biased region" description="Basic and acidic residues" evidence="1">
    <location>
        <begin position="794"/>
        <end position="806"/>
    </location>
</feature>
<feature type="region of interest" description="Disordered" evidence="1">
    <location>
        <begin position="511"/>
        <end position="536"/>
    </location>
</feature>
<name>A0A2R5G2H2_9STRA</name>
<feature type="compositionally biased region" description="Basic and acidic residues" evidence="1">
    <location>
        <begin position="238"/>
        <end position="250"/>
    </location>
</feature>
<protein>
    <submittedName>
        <fullName evidence="2">Uncharacterized protein</fullName>
    </submittedName>
</protein>
<dbReference type="InParanoid" id="A0A2R5G2H2"/>
<dbReference type="EMBL" id="BEYU01000001">
    <property type="protein sequence ID" value="GBG23928.1"/>
    <property type="molecule type" value="Genomic_DNA"/>
</dbReference>
<feature type="compositionally biased region" description="Low complexity" evidence="1">
    <location>
        <begin position="455"/>
        <end position="471"/>
    </location>
</feature>
<feature type="compositionally biased region" description="Low complexity" evidence="1">
    <location>
        <begin position="512"/>
        <end position="534"/>
    </location>
</feature>
<keyword evidence="3" id="KW-1185">Reference proteome</keyword>
<dbReference type="Proteomes" id="UP000241890">
    <property type="component" value="Unassembled WGS sequence"/>
</dbReference>
<evidence type="ECO:0000313" key="3">
    <source>
        <dbReference type="Proteomes" id="UP000241890"/>
    </source>
</evidence>
<sequence length="845" mass="90746">MSEEEVDLLGLDVDYGDGLQTSSGERLAGSPKLPSADAEPEAAKHTSHETIVPAHDQEQHPHENVSPMKDIKAPPAAATKTPIISSVSSVSRRRRVTKLSRLAKRSYCSYFPVFNGATWERKRQEAIQREATFSPKLISSKKKRENRATTPGKSRYDMLYADAASRQAQMHRRANEEEACTFTPKTNWTRKAAKAGDAAASNGTPGSGARKSAPSPARRSETLYANAKALEAKRKSLAENRLREEAKECSFKPQITARGKAKRANSPGPTARMAQLYEEAKAKEARIAAAQARRELEGCTFQPNINSRRRSSGAGPTPSPDAVQERLSRYQKESERRREQLRKEHLEKEKEELTFQPNIIAAPGAKRPSTPQRTPSQGAIHERLYNEATRQQEREKEPSSANSGSSATKKRAPSPGVFDRLATPKAPPANATSREDTVAIEELKECTFTPNTRPGSARRASAGAAGSGSASKPFWDRLSKENEGVLEVREEMRKQRELSECTFRPVLNRRMSSGSAAKAASTTASDAGSKASSAPIWERLNGEAKLAKAREEELARQREAAELAACTFKPQISSNVQSSVSSASKNTKPIWDRLADTKTLSEKHEALERQREEAALRECTFAPQLSPPASSGVSPSQAQSKPTQSSPKSNSSSFKGLSYLDRVAAQSKTAASSASKAKTAPKPDGDQISSHAVAEDPKKSSLESSRQADQAAVATNVKAESAPKTIGLKPSEANGVNTGVKDAATSSANGVKPGENVSSSNSEAVRPSAIEKELPKSDISVSAASENGGISSESTKKQDDAIDREVAPSSSSSSSSGFASNGGGSARLNLEQKIASIMLEAEADE</sequence>
<feature type="compositionally biased region" description="Basic and acidic residues" evidence="1">
    <location>
        <begin position="602"/>
        <end position="616"/>
    </location>
</feature>
<organism evidence="2 3">
    <name type="scientific">Hondaea fermentalgiana</name>
    <dbReference type="NCBI Taxonomy" id="2315210"/>
    <lineage>
        <taxon>Eukaryota</taxon>
        <taxon>Sar</taxon>
        <taxon>Stramenopiles</taxon>
        <taxon>Bigyra</taxon>
        <taxon>Labyrinthulomycetes</taxon>
        <taxon>Thraustochytrida</taxon>
        <taxon>Thraustochytriidae</taxon>
        <taxon>Hondaea</taxon>
    </lineage>
</organism>
<accession>A0A2R5G2H2</accession>
<feature type="region of interest" description="Disordered" evidence="1">
    <location>
        <begin position="1"/>
        <end position="67"/>
    </location>
</feature>
<feature type="region of interest" description="Disordered" evidence="1">
    <location>
        <begin position="602"/>
        <end position="827"/>
    </location>
</feature>
<feature type="compositionally biased region" description="Basic and acidic residues" evidence="1">
    <location>
        <begin position="288"/>
        <end position="297"/>
    </location>
</feature>
<dbReference type="PANTHER" id="PTHR37028:SF4">
    <property type="entry name" value="ALMS MOTIF DOMAIN-CONTAINING PROTEIN"/>
    <property type="match status" value="1"/>
</dbReference>
<proteinExistence type="predicted"/>
<feature type="compositionally biased region" description="Basic and acidic residues" evidence="1">
    <location>
        <begin position="380"/>
        <end position="398"/>
    </location>
</feature>
<dbReference type="PANTHER" id="PTHR37028">
    <property type="entry name" value="UNNAMED PRODUCT-RELATED"/>
    <property type="match status" value="1"/>
</dbReference>
<evidence type="ECO:0000313" key="2">
    <source>
        <dbReference type="EMBL" id="GBG23928.1"/>
    </source>
</evidence>
<feature type="compositionally biased region" description="Low complexity" evidence="1">
    <location>
        <begin position="634"/>
        <end position="682"/>
    </location>
</feature>
<gene>
    <name evidence="2" type="ORF">FCC1311_001472</name>
</gene>
<feature type="region of interest" description="Disordered" evidence="1">
    <location>
        <begin position="138"/>
        <end position="157"/>
    </location>
</feature>